<dbReference type="OrthoDB" id="5296287at2759"/>
<dbReference type="AlphaFoldDB" id="Q4RGZ8"/>
<evidence type="ECO:0000313" key="2">
    <source>
        <dbReference type="EMBL" id="CAG12334.1"/>
    </source>
</evidence>
<name>Q4RGZ8_TETNG</name>
<sequence length="110" mass="11884">MWRVHRGPNPSPTAGIEAVGESVDEAFRTVGEFGLYQKQALAIVVLAQVYMASQSMLIVLVGFTPHYHVEQQQQVPSGAQGLVQKVVFTEDVDSIVTEVSCQDSAVPNAV</sequence>
<dbReference type="EMBL" id="CAAE01015081">
    <property type="protein sequence ID" value="CAG12334.1"/>
    <property type="molecule type" value="Genomic_DNA"/>
</dbReference>
<keyword evidence="1" id="KW-1133">Transmembrane helix</keyword>
<organism evidence="2">
    <name type="scientific">Tetraodon nigroviridis</name>
    <name type="common">Spotted green pufferfish</name>
    <name type="synonym">Chelonodon nigroviridis</name>
    <dbReference type="NCBI Taxonomy" id="99883"/>
    <lineage>
        <taxon>Eukaryota</taxon>
        <taxon>Metazoa</taxon>
        <taxon>Chordata</taxon>
        <taxon>Craniata</taxon>
        <taxon>Vertebrata</taxon>
        <taxon>Euteleostomi</taxon>
        <taxon>Actinopterygii</taxon>
        <taxon>Neopterygii</taxon>
        <taxon>Teleostei</taxon>
        <taxon>Neoteleostei</taxon>
        <taxon>Acanthomorphata</taxon>
        <taxon>Eupercaria</taxon>
        <taxon>Tetraodontiformes</taxon>
        <taxon>Tetradontoidea</taxon>
        <taxon>Tetraodontidae</taxon>
        <taxon>Tetraodon</taxon>
    </lineage>
</organism>
<reference evidence="2" key="1">
    <citation type="journal article" date="2004" name="Nature">
        <title>Genome duplication in the teleost fish Tetraodon nigroviridis reveals the early vertebrate proto-karyotype.</title>
        <authorList>
            <person name="Jaillon O."/>
            <person name="Aury J.-M."/>
            <person name="Brunet F."/>
            <person name="Petit J.-L."/>
            <person name="Stange-Thomann N."/>
            <person name="Mauceli E."/>
            <person name="Bouneau L."/>
            <person name="Fischer C."/>
            <person name="Ozouf-Costaz C."/>
            <person name="Bernot A."/>
            <person name="Nicaud S."/>
            <person name="Jaffe D."/>
            <person name="Fisher S."/>
            <person name="Lutfalla G."/>
            <person name="Dossat C."/>
            <person name="Segurens B."/>
            <person name="Dasilva C."/>
            <person name="Salanoubat M."/>
            <person name="Levy M."/>
            <person name="Boudet N."/>
            <person name="Castellano S."/>
            <person name="Anthouard V."/>
            <person name="Jubin C."/>
            <person name="Castelli V."/>
            <person name="Katinka M."/>
            <person name="Vacherie B."/>
            <person name="Biemont C."/>
            <person name="Skalli Z."/>
            <person name="Cattolico L."/>
            <person name="Poulain J."/>
            <person name="De Berardinis V."/>
            <person name="Cruaud C."/>
            <person name="Duprat S."/>
            <person name="Brottier P."/>
            <person name="Coutanceau J.-P."/>
            <person name="Gouzy J."/>
            <person name="Parra G."/>
            <person name="Lardier G."/>
            <person name="Chapple C."/>
            <person name="McKernan K.J."/>
            <person name="McEwan P."/>
            <person name="Bosak S."/>
            <person name="Kellis M."/>
            <person name="Volff J.-N."/>
            <person name="Guigo R."/>
            <person name="Zody M.C."/>
            <person name="Mesirov J."/>
            <person name="Lindblad-Toh K."/>
            <person name="Birren B."/>
            <person name="Nusbaum C."/>
            <person name="Kahn D."/>
            <person name="Robinson-Rechavi M."/>
            <person name="Laudet V."/>
            <person name="Schachter V."/>
            <person name="Quetier F."/>
            <person name="Saurin W."/>
            <person name="Scarpelli C."/>
            <person name="Wincker P."/>
            <person name="Lander E.S."/>
            <person name="Weissenbach J."/>
            <person name="Roest Crollius H."/>
        </authorList>
    </citation>
    <scope>NUCLEOTIDE SEQUENCE [LARGE SCALE GENOMIC DNA]</scope>
</reference>
<keyword evidence="1" id="KW-0472">Membrane</keyword>
<accession>Q4RGZ8</accession>
<comment type="caution">
    <text evidence="2">The sequence shown here is derived from an EMBL/GenBank/DDBJ whole genome shotgun (WGS) entry which is preliminary data.</text>
</comment>
<reference evidence="2" key="2">
    <citation type="submission" date="2004-02" db="EMBL/GenBank/DDBJ databases">
        <authorList>
            <consortium name="Genoscope"/>
            <consortium name="Whitehead Institute Centre for Genome Research"/>
        </authorList>
    </citation>
    <scope>NUCLEOTIDE SEQUENCE</scope>
</reference>
<feature type="transmembrane region" description="Helical" evidence="1">
    <location>
        <begin position="40"/>
        <end position="63"/>
    </location>
</feature>
<gene>
    <name evidence="2" type="ORF">GSTENG00034584001</name>
</gene>
<protein>
    <submittedName>
        <fullName evidence="2">(spotted green pufferfish) hypothetical protein</fullName>
    </submittedName>
</protein>
<dbReference type="KEGG" id="tng:GSTEN00034584G001"/>
<proteinExistence type="predicted"/>
<evidence type="ECO:0000256" key="1">
    <source>
        <dbReference type="SAM" id="Phobius"/>
    </source>
</evidence>
<keyword evidence="1" id="KW-0812">Transmembrane</keyword>